<feature type="binding site" evidence="3">
    <location>
        <position position="285"/>
    </location>
    <ligand>
        <name>CTP</name>
        <dbReference type="ChEBI" id="CHEBI:37563"/>
    </ligand>
</feature>
<dbReference type="InterPro" id="IPR003382">
    <property type="entry name" value="Flavoprotein"/>
</dbReference>
<keyword evidence="1 3" id="KW-0210">Decarboxylase</keyword>
<dbReference type="Gene3D" id="3.40.50.10300">
    <property type="entry name" value="CoaB-like"/>
    <property type="match status" value="1"/>
</dbReference>
<keyword evidence="2 3" id="KW-0456">Lyase</keyword>
<evidence type="ECO:0000256" key="2">
    <source>
        <dbReference type="ARBA" id="ARBA00023239"/>
    </source>
</evidence>
<dbReference type="InterPro" id="IPR005252">
    <property type="entry name" value="CoaBC"/>
</dbReference>
<dbReference type="Pfam" id="PF02441">
    <property type="entry name" value="Flavoprotein"/>
    <property type="match status" value="1"/>
</dbReference>
<comment type="function">
    <text evidence="3">Catalyzes two sequential steps in the biosynthesis of coenzyme A. In the first step cysteine is conjugated to 4'-phosphopantothenate to form 4-phosphopantothenoylcysteine. In the second step the latter compound is decarboxylated to form 4'-phosphopantotheine.</text>
</comment>
<dbReference type="EMBL" id="SRMO01000076">
    <property type="protein sequence ID" value="TGG91600.1"/>
    <property type="molecule type" value="Genomic_DNA"/>
</dbReference>
<accession>A0A524RMC8</accession>
<comment type="cofactor">
    <cofactor evidence="3">
        <name>Mg(2+)</name>
        <dbReference type="ChEBI" id="CHEBI:18420"/>
    </cofactor>
</comment>
<dbReference type="HAMAP" id="MF_02225">
    <property type="entry name" value="CoaBC"/>
    <property type="match status" value="1"/>
</dbReference>
<dbReference type="InterPro" id="IPR007085">
    <property type="entry name" value="DNA/pantothenate-metab_flavo_C"/>
</dbReference>
<dbReference type="GO" id="GO:0010181">
    <property type="term" value="F:FMN binding"/>
    <property type="evidence" value="ECO:0007669"/>
    <property type="project" value="UniProtKB-UniRule"/>
</dbReference>
<dbReference type="EC" id="6.3.2.5" evidence="3"/>
<evidence type="ECO:0000256" key="1">
    <source>
        <dbReference type="ARBA" id="ARBA00022793"/>
    </source>
</evidence>
<dbReference type="EC" id="4.1.1.36" evidence="3"/>
<organism evidence="7 8">
    <name type="scientific">Aphanocapsa feldmannii 277cV</name>
    <dbReference type="NCBI Taxonomy" id="2507553"/>
    <lineage>
        <taxon>Bacteria</taxon>
        <taxon>Bacillati</taxon>
        <taxon>Cyanobacteriota</taxon>
        <taxon>Cyanophyceae</taxon>
        <taxon>Oscillatoriophycideae</taxon>
        <taxon>Chroococcales</taxon>
        <taxon>Microcystaceae</taxon>
        <taxon>Aphanocapsa</taxon>
    </lineage>
</organism>
<dbReference type="InterPro" id="IPR035929">
    <property type="entry name" value="CoaB-like_sf"/>
</dbReference>
<feature type="binding site" evidence="3">
    <location>
        <position position="348"/>
    </location>
    <ligand>
        <name>CTP</name>
        <dbReference type="ChEBI" id="CHEBI:37563"/>
    </ligand>
</feature>
<keyword evidence="3 4" id="KW-0288">FMN</keyword>
<comment type="function">
    <text evidence="4">Catalyzes two steps in the biosynthesis of coenzyme A. In the first step cysteine is conjugated to 4'-phosphopantothenate to form 4-phosphopantothenoylcysteine, in the latter compound is decarboxylated to form 4'-phosphopantotheine.</text>
</comment>
<dbReference type="GO" id="GO:0004632">
    <property type="term" value="F:phosphopantothenate--cysteine ligase activity"/>
    <property type="evidence" value="ECO:0007669"/>
    <property type="project" value="UniProtKB-UniRule"/>
</dbReference>
<evidence type="ECO:0000259" key="5">
    <source>
        <dbReference type="Pfam" id="PF02441"/>
    </source>
</evidence>
<feature type="binding site" evidence="3">
    <location>
        <position position="330"/>
    </location>
    <ligand>
        <name>CTP</name>
        <dbReference type="ChEBI" id="CHEBI:37563"/>
    </ligand>
</feature>
<reference evidence="7 8" key="1">
    <citation type="journal article" date="2019" name="mSystems">
        <title>Life at home and on the roam: Genomic adaptions reflect the dual lifestyle of an intracellular, facultative symbiont.</title>
        <authorList>
            <person name="Burgsdorf I."/>
        </authorList>
    </citation>
    <scope>NUCLEOTIDE SEQUENCE [LARGE SCALE GENOMIC DNA]</scope>
    <source>
        <strain evidence="7">277cV</strain>
    </source>
</reference>
<feature type="binding site" evidence="3">
    <location>
        <position position="295"/>
    </location>
    <ligand>
        <name>CTP</name>
        <dbReference type="ChEBI" id="CHEBI:37563"/>
    </ligand>
</feature>
<comment type="caution">
    <text evidence="3">Lacks conserved residue(s) required for the propagation of feature annotation.</text>
</comment>
<sequence>MLTGRRLLVAISGSIAAVKLPLVVSALVQLGAEVRCVLTPSAERLVSPVALASLSRQACAVEALHWDASQPRPLHIDLAGWAELVLLAPLTATTLARLVHGLADNLLTSTLLACRAPLVVAPAMNTDMWQAPAVQHNWQNLQRQPHVIPVDPGRGLLACDRRGEGRMAEPELLIAACRGALASGGHQDLRGQRILVSAGPTREALDSARCLTNPSSGRMGVAMAVAARLRGAAVTLVHGPLQAVPSAWLDGLDCHPVGAAAEMMACLLRLQPCHDGVVMAAAVADQRPVQRSAVKLPKADLPHALQLEEVEDIARLLHQRRSPGQWMLGFAAQDGDLLPPARAKRLHKGFDWIFANPIDQPGTGFASQRNGGWLIDDAGERHFATADKLDLANQLWSALQPRLQGGVQVAASPSGTRSEAAGEH</sequence>
<dbReference type="Pfam" id="PF04127">
    <property type="entry name" value="DFP"/>
    <property type="match status" value="1"/>
</dbReference>
<feature type="active site" description="Proton donor" evidence="3">
    <location>
        <position position="159"/>
    </location>
</feature>
<dbReference type="GO" id="GO:0046872">
    <property type="term" value="F:metal ion binding"/>
    <property type="evidence" value="ECO:0007669"/>
    <property type="project" value="UniProtKB-KW"/>
</dbReference>
<comment type="similarity">
    <text evidence="3 4">In the C-terminal section; belongs to the PPC synthetase family.</text>
</comment>
<dbReference type="GO" id="GO:0071513">
    <property type="term" value="C:phosphopantothenoylcysteine decarboxylase complex"/>
    <property type="evidence" value="ECO:0007669"/>
    <property type="project" value="TreeGrafter"/>
</dbReference>
<comment type="pathway">
    <text evidence="3 4">Cofactor biosynthesis; coenzyme A biosynthesis; CoA from (R)-pantothenate: step 2/5.</text>
</comment>
<protein>
    <recommendedName>
        <fullName evidence="3">Coenzyme A biosynthesis bifunctional protein CoaBC</fullName>
    </recommendedName>
    <alternativeName>
        <fullName evidence="3">DNA/pantothenate metabolism flavoprotein</fullName>
    </alternativeName>
    <alternativeName>
        <fullName evidence="3">Phosphopantothenoylcysteine synthetase/decarboxylase</fullName>
        <shortName evidence="3">PPCS-PPCDC</shortName>
    </alternativeName>
    <domain>
        <recommendedName>
            <fullName evidence="3">Phosphopantothenoylcysteine decarboxylase</fullName>
            <shortName evidence="3">PPC decarboxylase</shortName>
            <shortName evidence="3">PPC-DC</shortName>
            <ecNumber evidence="3">4.1.1.36</ecNumber>
        </recommendedName>
        <alternativeName>
            <fullName evidence="3">CoaC</fullName>
        </alternativeName>
    </domain>
    <domain>
        <recommendedName>
            <fullName evidence="3">Phosphopantothenate--cysteine ligase</fullName>
            <ecNumber evidence="3">6.3.2.5</ecNumber>
        </recommendedName>
        <alternativeName>
            <fullName evidence="3">CoaB</fullName>
        </alternativeName>
        <alternativeName>
            <fullName evidence="3">Phosphopantothenoylcysteine synthetase</fullName>
            <shortName evidence="3">PPC synthetase</shortName>
            <shortName evidence="3">PPC-S</shortName>
        </alternativeName>
    </domain>
</protein>
<dbReference type="PANTHER" id="PTHR14359">
    <property type="entry name" value="HOMO-OLIGOMERIC FLAVIN CONTAINING CYS DECARBOXYLASE FAMILY"/>
    <property type="match status" value="1"/>
</dbReference>
<dbReference type="GO" id="GO:0015937">
    <property type="term" value="P:coenzyme A biosynthetic process"/>
    <property type="evidence" value="ECO:0007669"/>
    <property type="project" value="UniProtKB-UniRule"/>
</dbReference>
<feature type="region of interest" description="Phosphopantothenate--cysteine ligase" evidence="3">
    <location>
        <begin position="194"/>
        <end position="424"/>
    </location>
</feature>
<comment type="pathway">
    <text evidence="3 4">Cofactor biosynthesis; coenzyme A biosynthesis; CoA from (R)-pantothenate: step 3/5.</text>
</comment>
<dbReference type="Gene3D" id="3.40.50.1950">
    <property type="entry name" value="Flavin prenyltransferase-like"/>
    <property type="match status" value="1"/>
</dbReference>
<comment type="catalytic activity">
    <reaction evidence="3 4">
        <text>N-[(R)-4-phosphopantothenoyl]-L-cysteine + H(+) = (R)-4'-phosphopantetheine + CO2</text>
        <dbReference type="Rhea" id="RHEA:16793"/>
        <dbReference type="ChEBI" id="CHEBI:15378"/>
        <dbReference type="ChEBI" id="CHEBI:16526"/>
        <dbReference type="ChEBI" id="CHEBI:59458"/>
        <dbReference type="ChEBI" id="CHEBI:61723"/>
        <dbReference type="EC" id="4.1.1.36"/>
    </reaction>
</comment>
<keyword evidence="3" id="KW-0479">Metal-binding</keyword>
<keyword evidence="3" id="KW-0511">Multifunctional enzyme</keyword>
<keyword evidence="3 4" id="KW-0285">Flavoprotein</keyword>
<comment type="caution">
    <text evidence="7">The sequence shown here is derived from an EMBL/GenBank/DDBJ whole genome shotgun (WGS) entry which is preliminary data.</text>
</comment>
<comment type="cofactor">
    <cofactor evidence="3">
        <name>FMN</name>
        <dbReference type="ChEBI" id="CHEBI:58210"/>
    </cofactor>
    <text evidence="3">Binds 1 FMN per subunit.</text>
</comment>
<evidence type="ECO:0000256" key="4">
    <source>
        <dbReference type="RuleBase" id="RU364078"/>
    </source>
</evidence>
<gene>
    <name evidence="3 7" type="primary">coaBC</name>
    <name evidence="7" type="ORF">ERJ67_07905</name>
</gene>
<dbReference type="AlphaFoldDB" id="A0A524RMC8"/>
<proteinExistence type="inferred from homology"/>
<dbReference type="GO" id="GO:0004633">
    <property type="term" value="F:phosphopantothenoylcysteine decarboxylase activity"/>
    <property type="evidence" value="ECO:0007669"/>
    <property type="project" value="UniProtKB-UniRule"/>
</dbReference>
<evidence type="ECO:0000313" key="8">
    <source>
        <dbReference type="Proteomes" id="UP000317990"/>
    </source>
</evidence>
<dbReference type="Proteomes" id="UP000317990">
    <property type="component" value="Unassembled WGS sequence"/>
</dbReference>
<dbReference type="PANTHER" id="PTHR14359:SF6">
    <property type="entry name" value="PHOSPHOPANTOTHENOYLCYSTEINE DECARBOXYLASE"/>
    <property type="match status" value="1"/>
</dbReference>
<evidence type="ECO:0000256" key="3">
    <source>
        <dbReference type="HAMAP-Rule" id="MF_02225"/>
    </source>
</evidence>
<dbReference type="UniPathway" id="UPA00241">
    <property type="reaction ID" value="UER00353"/>
</dbReference>
<feature type="binding site" evidence="3">
    <location>
        <position position="344"/>
    </location>
    <ligand>
        <name>CTP</name>
        <dbReference type="ChEBI" id="CHEBI:37563"/>
    </ligand>
</feature>
<dbReference type="NCBIfam" id="TIGR00521">
    <property type="entry name" value="coaBC_dfp"/>
    <property type="match status" value="1"/>
</dbReference>
<evidence type="ECO:0000259" key="6">
    <source>
        <dbReference type="Pfam" id="PF04127"/>
    </source>
</evidence>
<keyword evidence="3" id="KW-0460">Magnesium</keyword>
<feature type="region of interest" description="Phosphopantothenoylcysteine decarboxylase" evidence="3">
    <location>
        <begin position="1"/>
        <end position="193"/>
    </location>
</feature>
<name>A0A524RMC8_9CHRO</name>
<dbReference type="SUPFAM" id="SSF102645">
    <property type="entry name" value="CoaB-like"/>
    <property type="match status" value="1"/>
</dbReference>
<keyword evidence="3 4" id="KW-0436">Ligase</keyword>
<dbReference type="InterPro" id="IPR036551">
    <property type="entry name" value="Flavin_trans-like"/>
</dbReference>
<feature type="domain" description="DNA/pantothenate metabolism flavoprotein C-terminal" evidence="6">
    <location>
        <begin position="189"/>
        <end position="399"/>
    </location>
</feature>
<feature type="domain" description="Flavoprotein" evidence="5">
    <location>
        <begin position="6"/>
        <end position="175"/>
    </location>
</feature>
<dbReference type="GO" id="GO:0015941">
    <property type="term" value="P:pantothenate catabolic process"/>
    <property type="evidence" value="ECO:0007669"/>
    <property type="project" value="InterPro"/>
</dbReference>
<evidence type="ECO:0000313" key="7">
    <source>
        <dbReference type="EMBL" id="TGG91600.1"/>
    </source>
</evidence>
<comment type="catalytic activity">
    <reaction evidence="3 4">
        <text>(R)-4'-phosphopantothenate + L-cysteine + CTP = N-[(R)-4-phosphopantothenoyl]-L-cysteine + CMP + diphosphate + H(+)</text>
        <dbReference type="Rhea" id="RHEA:19397"/>
        <dbReference type="ChEBI" id="CHEBI:10986"/>
        <dbReference type="ChEBI" id="CHEBI:15378"/>
        <dbReference type="ChEBI" id="CHEBI:33019"/>
        <dbReference type="ChEBI" id="CHEBI:35235"/>
        <dbReference type="ChEBI" id="CHEBI:37563"/>
        <dbReference type="ChEBI" id="CHEBI:59458"/>
        <dbReference type="ChEBI" id="CHEBI:60377"/>
        <dbReference type="EC" id="6.3.2.5"/>
    </reaction>
</comment>
<comment type="similarity">
    <text evidence="3 4">In the N-terminal section; belongs to the HFCD (homo-oligomeric flavin containing Cys decarboxylase) superfamily.</text>
</comment>
<dbReference type="SUPFAM" id="SSF52507">
    <property type="entry name" value="Homo-oligomeric flavin-containing Cys decarboxylases, HFCD"/>
    <property type="match status" value="1"/>
</dbReference>